<dbReference type="InterPro" id="IPR004827">
    <property type="entry name" value="bZIP"/>
</dbReference>
<dbReference type="AlphaFoldDB" id="A0A9P6LXW1"/>
<dbReference type="Gene3D" id="1.20.5.170">
    <property type="match status" value="1"/>
</dbReference>
<feature type="region of interest" description="Disordered" evidence="6">
    <location>
        <begin position="221"/>
        <end position="240"/>
    </location>
</feature>
<feature type="region of interest" description="Disordered" evidence="6">
    <location>
        <begin position="121"/>
        <end position="167"/>
    </location>
</feature>
<dbReference type="SMART" id="SM00338">
    <property type="entry name" value="BRLZ"/>
    <property type="match status" value="1"/>
</dbReference>
<dbReference type="SUPFAM" id="SSF57959">
    <property type="entry name" value="Leucine zipper domain"/>
    <property type="match status" value="1"/>
</dbReference>
<dbReference type="InterPro" id="IPR051027">
    <property type="entry name" value="bZIP_transcription_factors"/>
</dbReference>
<dbReference type="PANTHER" id="PTHR19304">
    <property type="entry name" value="CYCLIC-AMP RESPONSE ELEMENT BINDING PROTEIN"/>
    <property type="match status" value="1"/>
</dbReference>
<evidence type="ECO:0000256" key="4">
    <source>
        <dbReference type="ARBA" id="ARBA00023242"/>
    </source>
</evidence>
<dbReference type="EMBL" id="JAAAHY010001285">
    <property type="protein sequence ID" value="KAF9950594.1"/>
    <property type="molecule type" value="Genomic_DNA"/>
</dbReference>
<evidence type="ECO:0000256" key="1">
    <source>
        <dbReference type="ARBA" id="ARBA00004123"/>
    </source>
</evidence>
<dbReference type="PROSITE" id="PS00036">
    <property type="entry name" value="BZIP_BASIC"/>
    <property type="match status" value="1"/>
</dbReference>
<name>A0A9P6LXW1_MORAP</name>
<feature type="compositionally biased region" description="Polar residues" evidence="6">
    <location>
        <begin position="148"/>
        <end position="157"/>
    </location>
</feature>
<dbReference type="Pfam" id="PF00170">
    <property type="entry name" value="bZIP_1"/>
    <property type="match status" value="1"/>
</dbReference>
<organism evidence="8 9">
    <name type="scientific">Mortierella alpina</name>
    <name type="common">Oleaginous fungus</name>
    <name type="synonym">Mortierella renispora</name>
    <dbReference type="NCBI Taxonomy" id="64518"/>
    <lineage>
        <taxon>Eukaryota</taxon>
        <taxon>Fungi</taxon>
        <taxon>Fungi incertae sedis</taxon>
        <taxon>Mucoromycota</taxon>
        <taxon>Mortierellomycotina</taxon>
        <taxon>Mortierellomycetes</taxon>
        <taxon>Mortierellales</taxon>
        <taxon>Mortierellaceae</taxon>
        <taxon>Mortierella</taxon>
    </lineage>
</organism>
<protein>
    <recommendedName>
        <fullName evidence="7">BZIP domain-containing protein</fullName>
    </recommendedName>
</protein>
<evidence type="ECO:0000313" key="8">
    <source>
        <dbReference type="EMBL" id="KAF9950594.1"/>
    </source>
</evidence>
<comment type="subcellular location">
    <subcellularLocation>
        <location evidence="1">Nucleus</location>
    </subcellularLocation>
</comment>
<evidence type="ECO:0000313" key="9">
    <source>
        <dbReference type="Proteomes" id="UP000738359"/>
    </source>
</evidence>
<feature type="region of interest" description="Disordered" evidence="6">
    <location>
        <begin position="56"/>
        <end position="103"/>
    </location>
</feature>
<sequence length="434" mass="47459">MSLEADIRRDANPTPTRFLLECGAFTPGFGLSLDNYNPFDASLKFLNTGTPKAELNPFDTSFRAPSSAVSTQPLQSVQQRQEKQDHQQQQQQDASEKQRSFDRQAWADMLFSEDALPMAQMSPGLSPYSSSSSSTGSLSPPLPSAPSNTVSLGQVQASPAAEAPSTQTLTYELSPVCGNPTYSKAPRQSERASSFPSSPLPMHGQDLVAVSAPAPVSPERFYAQHSQSPEMDLGDDGDFDQEMMERTEDSGVDTAMSALDMQPAYEYTPKTKDTKGAKNGKAAKSRKTAAAAAPDAPGKLTRTASSSRKSKSRKRATAEEEGPEKKRLKFLERNRMAAAKCREKKRLQTLKTISDADEITARNQALHETLEELQEEVRRLKTQILCHRGCECSVIKKFVETTFDCNSLASPTVHAPTPFSLQAPPMPVDQMQPF</sequence>
<reference evidence="8" key="1">
    <citation type="journal article" date="2020" name="Fungal Divers.">
        <title>Resolving the Mortierellaceae phylogeny through synthesis of multi-gene phylogenetics and phylogenomics.</title>
        <authorList>
            <person name="Vandepol N."/>
            <person name="Liber J."/>
            <person name="Desiro A."/>
            <person name="Na H."/>
            <person name="Kennedy M."/>
            <person name="Barry K."/>
            <person name="Grigoriev I.V."/>
            <person name="Miller A.N."/>
            <person name="O'Donnell K."/>
            <person name="Stajich J.E."/>
            <person name="Bonito G."/>
        </authorList>
    </citation>
    <scope>NUCLEOTIDE SEQUENCE</scope>
    <source>
        <strain evidence="8">CK1249</strain>
    </source>
</reference>
<feature type="compositionally biased region" description="Low complexity" evidence="6">
    <location>
        <begin position="122"/>
        <end position="139"/>
    </location>
</feature>
<feature type="compositionally biased region" description="Low complexity" evidence="6">
    <location>
        <begin position="288"/>
        <end position="307"/>
    </location>
</feature>
<evidence type="ECO:0000256" key="2">
    <source>
        <dbReference type="ARBA" id="ARBA00023015"/>
    </source>
</evidence>
<evidence type="ECO:0000256" key="5">
    <source>
        <dbReference type="SAM" id="Coils"/>
    </source>
</evidence>
<keyword evidence="9" id="KW-1185">Reference proteome</keyword>
<feature type="compositionally biased region" description="Polar residues" evidence="6">
    <location>
        <begin position="63"/>
        <end position="77"/>
    </location>
</feature>
<keyword evidence="4" id="KW-0539">Nucleus</keyword>
<keyword evidence="3" id="KW-0804">Transcription</keyword>
<dbReference type="CDD" id="cd14687">
    <property type="entry name" value="bZIP_ATF2"/>
    <property type="match status" value="1"/>
</dbReference>
<proteinExistence type="predicted"/>
<dbReference type="PROSITE" id="PS50217">
    <property type="entry name" value="BZIP"/>
    <property type="match status" value="1"/>
</dbReference>
<comment type="caution">
    <text evidence="8">The sequence shown here is derived from an EMBL/GenBank/DDBJ whole genome shotgun (WGS) entry which is preliminary data.</text>
</comment>
<gene>
    <name evidence="8" type="ORF">BGZ70_001298</name>
</gene>
<evidence type="ECO:0000256" key="6">
    <source>
        <dbReference type="SAM" id="MobiDB-lite"/>
    </source>
</evidence>
<dbReference type="GO" id="GO:0005634">
    <property type="term" value="C:nucleus"/>
    <property type="evidence" value="ECO:0007669"/>
    <property type="project" value="UniProtKB-SubCell"/>
</dbReference>
<feature type="coiled-coil region" evidence="5">
    <location>
        <begin position="356"/>
        <end position="383"/>
    </location>
</feature>
<dbReference type="Proteomes" id="UP000738359">
    <property type="component" value="Unassembled WGS sequence"/>
</dbReference>
<feature type="region of interest" description="Disordered" evidence="6">
    <location>
        <begin position="265"/>
        <end position="327"/>
    </location>
</feature>
<feature type="domain" description="BZIP" evidence="7">
    <location>
        <begin position="324"/>
        <end position="387"/>
    </location>
</feature>
<evidence type="ECO:0000256" key="3">
    <source>
        <dbReference type="ARBA" id="ARBA00023163"/>
    </source>
</evidence>
<keyword evidence="2" id="KW-0805">Transcription regulation</keyword>
<dbReference type="GO" id="GO:0003700">
    <property type="term" value="F:DNA-binding transcription factor activity"/>
    <property type="evidence" value="ECO:0007669"/>
    <property type="project" value="InterPro"/>
</dbReference>
<dbReference type="OrthoDB" id="295274at2759"/>
<keyword evidence="5" id="KW-0175">Coiled coil</keyword>
<accession>A0A9P6LXW1</accession>
<dbReference type="InterPro" id="IPR046347">
    <property type="entry name" value="bZIP_sf"/>
</dbReference>
<feature type="region of interest" description="Disordered" evidence="6">
    <location>
        <begin position="180"/>
        <end position="204"/>
    </location>
</feature>
<evidence type="ECO:0000259" key="7">
    <source>
        <dbReference type="PROSITE" id="PS50217"/>
    </source>
</evidence>